<dbReference type="Proteomes" id="UP001501759">
    <property type="component" value="Unassembled WGS sequence"/>
</dbReference>
<evidence type="ECO:0000313" key="1">
    <source>
        <dbReference type="EMBL" id="GAA5017760.1"/>
    </source>
</evidence>
<proteinExistence type="predicted"/>
<comment type="caution">
    <text evidence="1">The sequence shown here is derived from an EMBL/GenBank/DDBJ whole genome shotgun (WGS) entry which is preliminary data.</text>
</comment>
<organism evidence="1 2">
    <name type="scientific">Streptomyces siamensis</name>
    <dbReference type="NCBI Taxonomy" id="1274986"/>
    <lineage>
        <taxon>Bacteria</taxon>
        <taxon>Bacillati</taxon>
        <taxon>Actinomycetota</taxon>
        <taxon>Actinomycetes</taxon>
        <taxon>Kitasatosporales</taxon>
        <taxon>Streptomycetaceae</taxon>
        <taxon>Streptomyces</taxon>
    </lineage>
</organism>
<sequence length="77" mass="8492">MGGDEKDLEAIRFAAVCYEPQGQSLVLSRGKDVRCAGRTVEAIFRMRPGSVKLLDRTDREPVGVRPHVPVVPERMAA</sequence>
<protein>
    <submittedName>
        <fullName evidence="1">Uncharacterized protein</fullName>
    </submittedName>
</protein>
<dbReference type="EMBL" id="BAABKB010000016">
    <property type="protein sequence ID" value="GAA5017760.1"/>
    <property type="molecule type" value="Genomic_DNA"/>
</dbReference>
<name>A0ABP9J2T9_9ACTN</name>
<evidence type="ECO:0000313" key="2">
    <source>
        <dbReference type="Proteomes" id="UP001501759"/>
    </source>
</evidence>
<gene>
    <name evidence="1" type="ORF">GCM10023335_44620</name>
</gene>
<accession>A0ABP9J2T9</accession>
<keyword evidence="2" id="KW-1185">Reference proteome</keyword>
<reference evidence="2" key="1">
    <citation type="journal article" date="2019" name="Int. J. Syst. Evol. Microbiol.">
        <title>The Global Catalogue of Microorganisms (GCM) 10K type strain sequencing project: providing services to taxonomists for standard genome sequencing and annotation.</title>
        <authorList>
            <consortium name="The Broad Institute Genomics Platform"/>
            <consortium name="The Broad Institute Genome Sequencing Center for Infectious Disease"/>
            <person name="Wu L."/>
            <person name="Ma J."/>
        </authorList>
    </citation>
    <scope>NUCLEOTIDE SEQUENCE [LARGE SCALE GENOMIC DNA]</scope>
    <source>
        <strain evidence="2">JCM 18409</strain>
    </source>
</reference>